<feature type="compositionally biased region" description="Polar residues" evidence="7">
    <location>
        <begin position="246"/>
        <end position="258"/>
    </location>
</feature>
<comment type="cofactor">
    <cofactor evidence="1 6">
        <name>FAD</name>
        <dbReference type="ChEBI" id="CHEBI:57692"/>
    </cofactor>
</comment>
<evidence type="ECO:0000256" key="4">
    <source>
        <dbReference type="ARBA" id="ARBA00023002"/>
    </source>
</evidence>
<dbReference type="GeneID" id="94292163"/>
<feature type="domain" description="ERV/ALR sulfhydryl oxidase" evidence="8">
    <location>
        <begin position="16"/>
        <end position="118"/>
    </location>
</feature>
<protein>
    <recommendedName>
        <fullName evidence="6">Sulfhydryl oxidase</fullName>
        <ecNumber evidence="6">1.8.3.2</ecNumber>
    </recommendedName>
</protein>
<evidence type="ECO:0000259" key="8">
    <source>
        <dbReference type="PROSITE" id="PS51324"/>
    </source>
</evidence>
<evidence type="ECO:0000313" key="10">
    <source>
        <dbReference type="Proteomes" id="UP000674318"/>
    </source>
</evidence>
<keyword evidence="10" id="KW-1185">Reference proteome</keyword>
<keyword evidence="2 6" id="KW-0285">Flavoprotein</keyword>
<dbReference type="SUPFAM" id="SSF69000">
    <property type="entry name" value="FAD-dependent thiol oxidase"/>
    <property type="match status" value="1"/>
</dbReference>
<dbReference type="AlphaFoldDB" id="A0A836IWP2"/>
<organism evidence="9 10">
    <name type="scientific">Porcisia hertigi</name>
    <dbReference type="NCBI Taxonomy" id="2761500"/>
    <lineage>
        <taxon>Eukaryota</taxon>
        <taxon>Discoba</taxon>
        <taxon>Euglenozoa</taxon>
        <taxon>Kinetoplastea</taxon>
        <taxon>Metakinetoplastina</taxon>
        <taxon>Trypanosomatida</taxon>
        <taxon>Trypanosomatidae</taxon>
        <taxon>Leishmaniinae</taxon>
        <taxon>Porcisia</taxon>
    </lineage>
</organism>
<dbReference type="InterPro" id="IPR039799">
    <property type="entry name" value="ALR/ERV"/>
</dbReference>
<dbReference type="GO" id="GO:0016971">
    <property type="term" value="F:flavin-dependent sulfhydryl oxidase activity"/>
    <property type="evidence" value="ECO:0007669"/>
    <property type="project" value="InterPro"/>
</dbReference>
<dbReference type="GO" id="GO:0050660">
    <property type="term" value="F:flavin adenine dinucleotide binding"/>
    <property type="evidence" value="ECO:0007669"/>
    <property type="project" value="TreeGrafter"/>
</dbReference>
<dbReference type="GO" id="GO:0005739">
    <property type="term" value="C:mitochondrion"/>
    <property type="evidence" value="ECO:0007669"/>
    <property type="project" value="TreeGrafter"/>
</dbReference>
<name>A0A836IWP2_9TRYP</name>
<gene>
    <name evidence="9" type="ORF">JKF63_06135</name>
</gene>
<evidence type="ECO:0000256" key="3">
    <source>
        <dbReference type="ARBA" id="ARBA00022827"/>
    </source>
</evidence>
<sequence>MSDTEEQERLTTIPGVCPTPMELGMSGWNILHSSAAVYPYKPSAAQQEAMKNFIYSWAHVYACSWCAYHMREYVRNHPPNVQDKHTVSHYLCEMHNDVNERLGKDMFDCSPDVVLRRWHPGYPNKMEDQPTIEEQLAAADWEKSATKKAQHPQQEERERRFSPFGRNPREAGTNDAAAWRDANEVTSKADGGFWSRWFSGKPTSHLAEAASNAPQGPTSSDAPPTTQRQQSISLSDTLQTPPPSVVATTTGDIANTGASPHRYGWGNSTAEVQRSFGVATPTRGKAADDDTDIDAVLKRLKRCQVYCPENDDLNH</sequence>
<dbReference type="PROSITE" id="PS51324">
    <property type="entry name" value="ERV_ALR"/>
    <property type="match status" value="1"/>
</dbReference>
<evidence type="ECO:0000256" key="2">
    <source>
        <dbReference type="ARBA" id="ARBA00022630"/>
    </source>
</evidence>
<dbReference type="Gene3D" id="1.20.120.310">
    <property type="entry name" value="ERV/ALR sulfhydryl oxidase domain"/>
    <property type="match status" value="1"/>
</dbReference>
<proteinExistence type="predicted"/>
<evidence type="ECO:0000256" key="1">
    <source>
        <dbReference type="ARBA" id="ARBA00001974"/>
    </source>
</evidence>
<feature type="region of interest" description="Disordered" evidence="7">
    <location>
        <begin position="141"/>
        <end position="181"/>
    </location>
</feature>
<dbReference type="KEGG" id="phet:94292163"/>
<evidence type="ECO:0000256" key="5">
    <source>
        <dbReference type="ARBA" id="ARBA00023157"/>
    </source>
</evidence>
<dbReference type="Proteomes" id="UP000674318">
    <property type="component" value="Unassembled WGS sequence"/>
</dbReference>
<comment type="catalytic activity">
    <reaction evidence="6">
        <text>2 R'C(R)SH + O2 = R'C(R)S-S(R)CR' + H2O2</text>
        <dbReference type="Rhea" id="RHEA:17357"/>
        <dbReference type="ChEBI" id="CHEBI:15379"/>
        <dbReference type="ChEBI" id="CHEBI:16240"/>
        <dbReference type="ChEBI" id="CHEBI:16520"/>
        <dbReference type="ChEBI" id="CHEBI:17412"/>
        <dbReference type="EC" id="1.8.3.2"/>
    </reaction>
</comment>
<evidence type="ECO:0000256" key="7">
    <source>
        <dbReference type="SAM" id="MobiDB-lite"/>
    </source>
</evidence>
<comment type="caution">
    <text evidence="9">The sequence shown here is derived from an EMBL/GenBank/DDBJ whole genome shotgun (WGS) entry which is preliminary data.</text>
</comment>
<dbReference type="InterPro" id="IPR017905">
    <property type="entry name" value="ERV/ALR_sulphydryl_oxidase"/>
</dbReference>
<dbReference type="EC" id="1.8.3.2" evidence="6"/>
<dbReference type="Pfam" id="PF04777">
    <property type="entry name" value="Evr1_Alr"/>
    <property type="match status" value="1"/>
</dbReference>
<accession>A0A836IWP2</accession>
<evidence type="ECO:0000256" key="6">
    <source>
        <dbReference type="RuleBase" id="RU371123"/>
    </source>
</evidence>
<dbReference type="PANTHER" id="PTHR12645:SF0">
    <property type="entry name" value="FAD-LINKED SULFHYDRYL OXIDASE ALR"/>
    <property type="match status" value="1"/>
</dbReference>
<dbReference type="OrthoDB" id="17199at2759"/>
<dbReference type="RefSeq" id="XP_067758433.1">
    <property type="nucleotide sequence ID" value="XM_067902086.1"/>
</dbReference>
<keyword evidence="3 6" id="KW-0274">FAD</keyword>
<dbReference type="EMBL" id="JAFJZO010000015">
    <property type="protein sequence ID" value="KAG5509126.1"/>
    <property type="molecule type" value="Genomic_DNA"/>
</dbReference>
<feature type="compositionally biased region" description="Polar residues" evidence="7">
    <location>
        <begin position="212"/>
        <end position="239"/>
    </location>
</feature>
<keyword evidence="5" id="KW-1015">Disulfide bond</keyword>
<dbReference type="InterPro" id="IPR036774">
    <property type="entry name" value="ERV/ALR_sulphydryl_oxid_sf"/>
</dbReference>
<evidence type="ECO:0000313" key="9">
    <source>
        <dbReference type="EMBL" id="KAG5509126.1"/>
    </source>
</evidence>
<dbReference type="PANTHER" id="PTHR12645">
    <property type="entry name" value="ALR/ERV"/>
    <property type="match status" value="1"/>
</dbReference>
<dbReference type="FunFam" id="1.20.120.310:FF:000008">
    <property type="entry name" value="Sulfhydryl oxidase"/>
    <property type="match status" value="1"/>
</dbReference>
<reference evidence="9 10" key="1">
    <citation type="submission" date="2021-02" db="EMBL/GenBank/DDBJ databases">
        <title>Porcisia hertigi Genome sequencing and assembly.</title>
        <authorList>
            <person name="Almutairi H."/>
            <person name="Gatherer D."/>
        </authorList>
    </citation>
    <scope>NUCLEOTIDE SEQUENCE [LARGE SCALE GENOMIC DNA]</scope>
    <source>
        <strain evidence="9 10">C119</strain>
    </source>
</reference>
<keyword evidence="4 6" id="KW-0560">Oxidoreductase</keyword>
<feature type="region of interest" description="Disordered" evidence="7">
    <location>
        <begin position="205"/>
        <end position="267"/>
    </location>
</feature>